<keyword evidence="3" id="KW-0255">Endonuclease</keyword>
<dbReference type="SUPFAM" id="SSF46785">
    <property type="entry name" value="Winged helix' DNA-binding domain"/>
    <property type="match status" value="1"/>
</dbReference>
<gene>
    <name evidence="3" type="ORF">CWE25_12270</name>
</gene>
<dbReference type="Pfam" id="PF08721">
    <property type="entry name" value="Tn7_Tnp_TnsA_C"/>
    <property type="match status" value="1"/>
</dbReference>
<dbReference type="Pfam" id="PF08722">
    <property type="entry name" value="Tn7_TnsA-like_N"/>
    <property type="match status" value="1"/>
</dbReference>
<dbReference type="GO" id="GO:0003676">
    <property type="term" value="F:nucleic acid binding"/>
    <property type="evidence" value="ECO:0007669"/>
    <property type="project" value="InterPro"/>
</dbReference>
<feature type="domain" description="TnsA endonuclease C-terminal" evidence="1">
    <location>
        <begin position="167"/>
        <end position="247"/>
    </location>
</feature>
<dbReference type="OrthoDB" id="5291587at2"/>
<dbReference type="InterPro" id="IPR036390">
    <property type="entry name" value="WH_DNA-bd_sf"/>
</dbReference>
<keyword evidence="4" id="KW-1185">Reference proteome</keyword>
<dbReference type="Gene3D" id="1.10.10.10">
    <property type="entry name" value="Winged helix-like DNA-binding domain superfamily/Winged helix DNA-binding domain"/>
    <property type="match status" value="1"/>
</dbReference>
<reference evidence="4" key="1">
    <citation type="journal article" date="2018" name="Front. Microbiol.">
        <title>Genome-Based Analysis Reveals the Taxonomy and Diversity of the Family Idiomarinaceae.</title>
        <authorList>
            <person name="Liu Y."/>
            <person name="Lai Q."/>
            <person name="Shao Z."/>
        </authorList>
    </citation>
    <scope>NUCLEOTIDE SEQUENCE [LARGE SCALE GENOMIC DNA]</scope>
    <source>
        <strain evidence="4">F23</strain>
    </source>
</reference>
<proteinExistence type="predicted"/>
<dbReference type="InterPro" id="IPR014833">
    <property type="entry name" value="TnsA_N"/>
</dbReference>
<name>A0A432XP68_9GAMM</name>
<dbReference type="AlphaFoldDB" id="A0A432XP68"/>
<evidence type="ECO:0000259" key="2">
    <source>
        <dbReference type="Pfam" id="PF08722"/>
    </source>
</evidence>
<keyword evidence="3" id="KW-0378">Hydrolase</keyword>
<keyword evidence="3" id="KW-0540">Nuclease</keyword>
<feature type="domain" description="TnsA endonuclease N-terminal" evidence="2">
    <location>
        <begin position="73"/>
        <end position="165"/>
    </location>
</feature>
<protein>
    <submittedName>
        <fullName evidence="3">Heteromeric transposase endonuclease subunit TnsA</fullName>
    </submittedName>
</protein>
<dbReference type="Proteomes" id="UP000287330">
    <property type="component" value="Unassembled WGS sequence"/>
</dbReference>
<dbReference type="SUPFAM" id="SSF52980">
    <property type="entry name" value="Restriction endonuclease-like"/>
    <property type="match status" value="1"/>
</dbReference>
<comment type="caution">
    <text evidence="3">The sequence shown here is derived from an EMBL/GenBank/DDBJ whole genome shotgun (WGS) entry which is preliminary data.</text>
</comment>
<evidence type="ECO:0000313" key="4">
    <source>
        <dbReference type="Proteomes" id="UP000287330"/>
    </source>
</evidence>
<evidence type="ECO:0000259" key="1">
    <source>
        <dbReference type="Pfam" id="PF08721"/>
    </source>
</evidence>
<organism evidence="3 4">
    <name type="scientific">Idiomarina fontislapidosi</name>
    <dbReference type="NCBI Taxonomy" id="263723"/>
    <lineage>
        <taxon>Bacteria</taxon>
        <taxon>Pseudomonadati</taxon>
        <taxon>Pseudomonadota</taxon>
        <taxon>Gammaproteobacteria</taxon>
        <taxon>Alteromonadales</taxon>
        <taxon>Idiomarinaceae</taxon>
        <taxon>Idiomarina</taxon>
    </lineage>
</organism>
<accession>A0A432XP68</accession>
<dbReference type="InterPro" id="IPR011335">
    <property type="entry name" value="Restrct_endonuc-II-like"/>
</dbReference>
<dbReference type="RefSeq" id="WP_110576148.1">
    <property type="nucleotide sequence ID" value="NZ_PIPV01000014.1"/>
</dbReference>
<dbReference type="CDD" id="cd22362">
    <property type="entry name" value="TnsA_endonuclease-like"/>
    <property type="match status" value="1"/>
</dbReference>
<dbReference type="Gene3D" id="3.40.1350.10">
    <property type="match status" value="1"/>
</dbReference>
<sequence length="276" mass="31227">MAKSKYSLSEAQIAKRIKEGRGSGSGADYSPWVRVDEVPSLGRSRQVYSHLTKRIHHLLSDLEFAVFLLLDNNPSVTDIREQFPLIRDDTRDIARENNLPHPANNGVDTVMSSDFLVDSTDKSEPKFVLQAKYTDNFGDARTIEKLEIERRYWKQKELPWYLVTEREIDPVAKANIDWLYVVKGELESGDKVLTASSLAMFKAVVADNLGLNIIELCKVIDRAYDLELGESLYDLRVLCASRVITFDVRKPFRKLSGKDFTCHELESLGGAVNVAS</sequence>
<dbReference type="InterPro" id="IPR036388">
    <property type="entry name" value="WH-like_DNA-bd_sf"/>
</dbReference>
<dbReference type="GO" id="GO:0004519">
    <property type="term" value="F:endonuclease activity"/>
    <property type="evidence" value="ECO:0007669"/>
    <property type="project" value="UniProtKB-KW"/>
</dbReference>
<dbReference type="EMBL" id="PIPV01000014">
    <property type="protein sequence ID" value="RUO50487.1"/>
    <property type="molecule type" value="Genomic_DNA"/>
</dbReference>
<dbReference type="InterPro" id="IPR011856">
    <property type="entry name" value="tRNA_endonuc-like_dom_sf"/>
</dbReference>
<dbReference type="InterPro" id="IPR014832">
    <property type="entry name" value="TnsA_C"/>
</dbReference>
<evidence type="ECO:0000313" key="3">
    <source>
        <dbReference type="EMBL" id="RUO50487.1"/>
    </source>
</evidence>